<protein>
    <submittedName>
        <fullName evidence="2">Uncharacterized protein</fullName>
    </submittedName>
</protein>
<feature type="compositionally biased region" description="Basic and acidic residues" evidence="1">
    <location>
        <begin position="32"/>
        <end position="42"/>
    </location>
</feature>
<gene>
    <name evidence="2" type="ORF">RIF29_19326</name>
</gene>
<sequence length="124" mass="14212">MESKSPIGKEGKTVALRGGGRTKPCQSCLGGKRKEENKAASRGFDSMERKGYKLQKVGNVARMIKAREMRKVSWSGCRMPFLKKLAAWDSPCGNSQERDDDGVFIPWWRHRVQWDRMRIWPLGL</sequence>
<comment type="caution">
    <text evidence="2">The sequence shown here is derived from an EMBL/GenBank/DDBJ whole genome shotgun (WGS) entry which is preliminary data.</text>
</comment>
<evidence type="ECO:0000256" key="1">
    <source>
        <dbReference type="SAM" id="MobiDB-lite"/>
    </source>
</evidence>
<dbReference type="AlphaFoldDB" id="A0AAN9F0J0"/>
<accession>A0AAN9F0J0</accession>
<evidence type="ECO:0000313" key="3">
    <source>
        <dbReference type="Proteomes" id="UP001372338"/>
    </source>
</evidence>
<feature type="region of interest" description="Disordered" evidence="1">
    <location>
        <begin position="1"/>
        <end position="42"/>
    </location>
</feature>
<feature type="compositionally biased region" description="Basic and acidic residues" evidence="1">
    <location>
        <begin position="1"/>
        <end position="12"/>
    </location>
</feature>
<proteinExistence type="predicted"/>
<reference evidence="2 3" key="1">
    <citation type="submission" date="2024-01" db="EMBL/GenBank/DDBJ databases">
        <title>The genomes of 5 underutilized Papilionoideae crops provide insights into root nodulation and disease resistanc.</title>
        <authorList>
            <person name="Yuan L."/>
        </authorList>
    </citation>
    <scope>NUCLEOTIDE SEQUENCE [LARGE SCALE GENOMIC DNA]</scope>
    <source>
        <strain evidence="2">ZHUSHIDOU_FW_LH</strain>
        <tissue evidence="2">Leaf</tissue>
    </source>
</reference>
<dbReference type="Proteomes" id="UP001372338">
    <property type="component" value="Unassembled WGS sequence"/>
</dbReference>
<keyword evidence="3" id="KW-1185">Reference proteome</keyword>
<name>A0AAN9F0J0_CROPI</name>
<dbReference type="EMBL" id="JAYWIO010000004">
    <property type="protein sequence ID" value="KAK7266676.1"/>
    <property type="molecule type" value="Genomic_DNA"/>
</dbReference>
<evidence type="ECO:0000313" key="2">
    <source>
        <dbReference type="EMBL" id="KAK7266676.1"/>
    </source>
</evidence>
<organism evidence="2 3">
    <name type="scientific">Crotalaria pallida</name>
    <name type="common">Smooth rattlebox</name>
    <name type="synonym">Crotalaria striata</name>
    <dbReference type="NCBI Taxonomy" id="3830"/>
    <lineage>
        <taxon>Eukaryota</taxon>
        <taxon>Viridiplantae</taxon>
        <taxon>Streptophyta</taxon>
        <taxon>Embryophyta</taxon>
        <taxon>Tracheophyta</taxon>
        <taxon>Spermatophyta</taxon>
        <taxon>Magnoliopsida</taxon>
        <taxon>eudicotyledons</taxon>
        <taxon>Gunneridae</taxon>
        <taxon>Pentapetalae</taxon>
        <taxon>rosids</taxon>
        <taxon>fabids</taxon>
        <taxon>Fabales</taxon>
        <taxon>Fabaceae</taxon>
        <taxon>Papilionoideae</taxon>
        <taxon>50 kb inversion clade</taxon>
        <taxon>genistoids sensu lato</taxon>
        <taxon>core genistoids</taxon>
        <taxon>Crotalarieae</taxon>
        <taxon>Crotalaria</taxon>
    </lineage>
</organism>